<evidence type="ECO:0000256" key="4">
    <source>
        <dbReference type="ARBA" id="ARBA00022982"/>
    </source>
</evidence>
<dbReference type="PROSITE" id="PS51379">
    <property type="entry name" value="4FE4S_FER_2"/>
    <property type="match status" value="2"/>
</dbReference>
<feature type="transmembrane region" description="Helical" evidence="8">
    <location>
        <begin position="221"/>
        <end position="241"/>
    </location>
</feature>
<dbReference type="PANTHER" id="PTHR30176:SF3">
    <property type="entry name" value="FERREDOXIN-TYPE PROTEIN NAPH"/>
    <property type="match status" value="1"/>
</dbReference>
<dbReference type="Proteomes" id="UP000002457">
    <property type="component" value="Chromosome"/>
</dbReference>
<keyword evidence="1" id="KW-0813">Transport</keyword>
<dbReference type="GO" id="GO:0016740">
    <property type="term" value="F:transferase activity"/>
    <property type="evidence" value="ECO:0007669"/>
    <property type="project" value="UniProtKB-KW"/>
</dbReference>
<evidence type="ECO:0000256" key="8">
    <source>
        <dbReference type="SAM" id="Phobius"/>
    </source>
</evidence>
<evidence type="ECO:0000256" key="7">
    <source>
        <dbReference type="SAM" id="MobiDB-lite"/>
    </source>
</evidence>
<keyword evidence="2" id="KW-0004">4Fe-4S</keyword>
<gene>
    <name evidence="10" type="ordered locus">Mpal_0718</name>
</gene>
<dbReference type="GO" id="GO:0016491">
    <property type="term" value="F:oxidoreductase activity"/>
    <property type="evidence" value="ECO:0007669"/>
    <property type="project" value="UniProtKB-ARBA"/>
</dbReference>
<protein>
    <submittedName>
        <fullName evidence="10">Aminoglycoside phosphotransferase-like protein</fullName>
    </submittedName>
</protein>
<evidence type="ECO:0000259" key="9">
    <source>
        <dbReference type="PROSITE" id="PS51379"/>
    </source>
</evidence>
<evidence type="ECO:0000256" key="2">
    <source>
        <dbReference type="ARBA" id="ARBA00022485"/>
    </source>
</evidence>
<dbReference type="KEGG" id="mpl:Mpal_0718"/>
<name>B8GG10_METPE</name>
<evidence type="ECO:0000256" key="5">
    <source>
        <dbReference type="ARBA" id="ARBA00023004"/>
    </source>
</evidence>
<keyword evidence="8" id="KW-0472">Membrane</keyword>
<keyword evidence="4" id="KW-0249">Electron transport</keyword>
<dbReference type="eggNOG" id="arCOG02772">
    <property type="taxonomic scope" value="Archaea"/>
</dbReference>
<sequence>MKLLNGKMSDRICGTRQICRKIMTSRESIRKGLGVLIGAAGLAYPVCAAVCPRGKGDCPYPGKCFLYTDMDTNSICDYTRSSTSSSGSSSSVAVQTTSATPTPGVTTATTTTTTTSVPVSPGPNTLGLLPFSALLAGVLAFIVATAVLFIGLRSGRFGGRTPGPGPALALSSFFGLGAAEIVTYLLMDQNTSASLFAAVYLLAGTVLTAYAWRGGALSRTIVLGLAVMSVLFGFVFLAPLMPIEFVGLVGLVTGTQTLTPGIIGILGGIGLALITGRTFCGHICPVGSIQELAYTVPVKKITSLQGRYLEILRGVIAVASVVAGMFLVSIMEYTGVYDFFSLTLSTGFLVFAGLLIISAFIYRPVCRGLCPFGLIFSIPSHFSRYRLRRTGSCITCKKCEKVCPAQVAGRDASRRECYLCGRCSDVCPVEGALVYSA</sequence>
<dbReference type="Pfam" id="PF12801">
    <property type="entry name" value="Fer4_5"/>
    <property type="match status" value="2"/>
</dbReference>
<organism evidence="10 11">
    <name type="scientific">Methanosphaerula palustris (strain ATCC BAA-1556 / DSM 19958 / E1-9c)</name>
    <dbReference type="NCBI Taxonomy" id="521011"/>
    <lineage>
        <taxon>Archaea</taxon>
        <taxon>Methanobacteriati</taxon>
        <taxon>Methanobacteriota</taxon>
        <taxon>Stenosarchaea group</taxon>
        <taxon>Methanomicrobia</taxon>
        <taxon>Methanomicrobiales</taxon>
        <taxon>Methanoregulaceae</taxon>
        <taxon>Methanosphaerula</taxon>
    </lineage>
</organism>
<reference evidence="10 11" key="1">
    <citation type="journal article" date="2015" name="Genome Announc.">
        <title>Complete Genome Sequence of Methanosphaerula palustris E1-9CT, a Hydrogenotrophic Methanogen Isolated from a Minerotrophic Fen Peatland.</title>
        <authorList>
            <person name="Cadillo-Quiroz H."/>
            <person name="Browne P."/>
            <person name="Kyrpides N."/>
            <person name="Woyke T."/>
            <person name="Goodwin L."/>
            <person name="Detter C."/>
            <person name="Yavitt J.B."/>
            <person name="Zinder S.H."/>
        </authorList>
    </citation>
    <scope>NUCLEOTIDE SEQUENCE [LARGE SCALE GENOMIC DNA]</scope>
    <source>
        <strain evidence="11">ATCC BAA-1556 / DSM 19958 / E1-9c</strain>
    </source>
</reference>
<keyword evidence="8" id="KW-1133">Transmembrane helix</keyword>
<keyword evidence="3" id="KW-0479">Metal-binding</keyword>
<dbReference type="GO" id="GO:0005886">
    <property type="term" value="C:plasma membrane"/>
    <property type="evidence" value="ECO:0007669"/>
    <property type="project" value="TreeGrafter"/>
</dbReference>
<dbReference type="PROSITE" id="PS00198">
    <property type="entry name" value="4FE4S_FER_1"/>
    <property type="match status" value="1"/>
</dbReference>
<dbReference type="InterPro" id="IPR017900">
    <property type="entry name" value="4Fe4S_Fe_S_CS"/>
</dbReference>
<feature type="transmembrane region" description="Helical" evidence="8">
    <location>
        <begin position="261"/>
        <end position="280"/>
    </location>
</feature>
<evidence type="ECO:0000313" key="10">
    <source>
        <dbReference type="EMBL" id="ACL16084.1"/>
    </source>
</evidence>
<feature type="domain" description="4Fe-4S ferredoxin-type" evidence="9">
    <location>
        <begin position="406"/>
        <end position="437"/>
    </location>
</feature>
<keyword evidence="10" id="KW-0808">Transferase</keyword>
<feature type="domain" description="4Fe-4S ferredoxin-type" evidence="9">
    <location>
        <begin position="383"/>
        <end position="404"/>
    </location>
</feature>
<keyword evidence="6" id="KW-0411">Iron-sulfur</keyword>
<feature type="transmembrane region" description="Helical" evidence="8">
    <location>
        <begin position="128"/>
        <end position="152"/>
    </location>
</feature>
<feature type="region of interest" description="Disordered" evidence="7">
    <location>
        <begin position="82"/>
        <end position="117"/>
    </location>
</feature>
<dbReference type="SUPFAM" id="SSF54862">
    <property type="entry name" value="4Fe-4S ferredoxins"/>
    <property type="match status" value="1"/>
</dbReference>
<feature type="transmembrane region" description="Helical" evidence="8">
    <location>
        <begin position="311"/>
        <end position="333"/>
    </location>
</feature>
<dbReference type="eggNOG" id="arCOG05048">
    <property type="taxonomic scope" value="Archaea"/>
</dbReference>
<keyword evidence="5" id="KW-0408">Iron</keyword>
<dbReference type="PANTHER" id="PTHR30176">
    <property type="entry name" value="FERREDOXIN-TYPE PROTEIN NAPH"/>
    <property type="match status" value="1"/>
</dbReference>
<dbReference type="GO" id="GO:0046872">
    <property type="term" value="F:metal ion binding"/>
    <property type="evidence" value="ECO:0007669"/>
    <property type="project" value="UniProtKB-KW"/>
</dbReference>
<accession>B8GG10</accession>
<feature type="transmembrane region" description="Helical" evidence="8">
    <location>
        <begin position="339"/>
        <end position="362"/>
    </location>
</feature>
<evidence type="ECO:0000256" key="6">
    <source>
        <dbReference type="ARBA" id="ARBA00023014"/>
    </source>
</evidence>
<dbReference type="InterPro" id="IPR051684">
    <property type="entry name" value="Electron_Trans/Redox"/>
</dbReference>
<feature type="transmembrane region" description="Helical" evidence="8">
    <location>
        <begin position="164"/>
        <end position="187"/>
    </location>
</feature>
<dbReference type="HOGENOM" id="CLU_635560_0_0_2"/>
<dbReference type="GO" id="GO:0051539">
    <property type="term" value="F:4 iron, 4 sulfur cluster binding"/>
    <property type="evidence" value="ECO:0007669"/>
    <property type="project" value="UniProtKB-KW"/>
</dbReference>
<dbReference type="STRING" id="521011.Mpal_0718"/>
<dbReference type="InterPro" id="IPR017896">
    <property type="entry name" value="4Fe4S_Fe-S-bd"/>
</dbReference>
<keyword evidence="8" id="KW-0812">Transmembrane</keyword>
<evidence type="ECO:0000256" key="1">
    <source>
        <dbReference type="ARBA" id="ARBA00022448"/>
    </source>
</evidence>
<evidence type="ECO:0000256" key="3">
    <source>
        <dbReference type="ARBA" id="ARBA00022723"/>
    </source>
</evidence>
<feature type="transmembrane region" description="Helical" evidence="8">
    <location>
        <begin position="193"/>
        <end position="212"/>
    </location>
</feature>
<keyword evidence="11" id="KW-1185">Reference proteome</keyword>
<dbReference type="EMBL" id="CP001338">
    <property type="protein sequence ID" value="ACL16084.1"/>
    <property type="molecule type" value="Genomic_DNA"/>
</dbReference>
<evidence type="ECO:0000313" key="11">
    <source>
        <dbReference type="Proteomes" id="UP000002457"/>
    </source>
</evidence>
<proteinExistence type="predicted"/>
<dbReference type="AlphaFoldDB" id="B8GG10"/>